<dbReference type="InterPro" id="IPR052026">
    <property type="entry name" value="ExeA_AAA_ATPase_DNA-bind"/>
</dbReference>
<accession>A0A239Q2Y1</accession>
<dbReference type="AlphaFoldDB" id="A0A239Q2Y1"/>
<name>A0A239Q2Y1_9RHOB</name>
<evidence type="ECO:0000313" key="2">
    <source>
        <dbReference type="Proteomes" id="UP000198307"/>
    </source>
</evidence>
<dbReference type="Pfam" id="PF05621">
    <property type="entry name" value="TniB"/>
    <property type="match status" value="1"/>
</dbReference>
<organism evidence="1 2">
    <name type="scientific">Paracoccus seriniphilus</name>
    <dbReference type="NCBI Taxonomy" id="184748"/>
    <lineage>
        <taxon>Bacteria</taxon>
        <taxon>Pseudomonadati</taxon>
        <taxon>Pseudomonadota</taxon>
        <taxon>Alphaproteobacteria</taxon>
        <taxon>Rhodobacterales</taxon>
        <taxon>Paracoccaceae</taxon>
        <taxon>Paracoccus</taxon>
    </lineage>
</organism>
<dbReference type="Gene3D" id="3.40.50.300">
    <property type="entry name" value="P-loop containing nucleotide triphosphate hydrolases"/>
    <property type="match status" value="1"/>
</dbReference>
<evidence type="ECO:0000313" key="1">
    <source>
        <dbReference type="EMBL" id="SNT76959.1"/>
    </source>
</evidence>
<feature type="non-terminal residue" evidence="1">
    <location>
        <position position="1"/>
    </location>
</feature>
<reference evidence="1 2" key="1">
    <citation type="submission" date="2017-07" db="EMBL/GenBank/DDBJ databases">
        <authorList>
            <person name="Sun Z.S."/>
            <person name="Albrecht U."/>
            <person name="Echele G."/>
            <person name="Lee C.C."/>
        </authorList>
    </citation>
    <scope>NUCLEOTIDE SEQUENCE [LARGE SCALE GENOMIC DNA]</scope>
    <source>
        <strain evidence="1 2">DSM 14827</strain>
    </source>
</reference>
<dbReference type="PANTHER" id="PTHR35894">
    <property type="entry name" value="GENERAL SECRETION PATHWAY PROTEIN A-RELATED"/>
    <property type="match status" value="1"/>
</dbReference>
<dbReference type="InterPro" id="IPR008868">
    <property type="entry name" value="TniB"/>
</dbReference>
<gene>
    <name evidence="1" type="ORF">SAMN05444959_1531</name>
</gene>
<dbReference type="InterPro" id="IPR027417">
    <property type="entry name" value="P-loop_NTPase"/>
</dbReference>
<keyword evidence="2" id="KW-1185">Reference proteome</keyword>
<dbReference type="PANTHER" id="PTHR35894:SF1">
    <property type="entry name" value="PHOSPHORIBULOKINASE _ URIDINE KINASE FAMILY"/>
    <property type="match status" value="1"/>
</dbReference>
<dbReference type="OrthoDB" id="5288220at2"/>
<proteinExistence type="predicted"/>
<dbReference type="RefSeq" id="WP_143811525.1">
    <property type="nucleotide sequence ID" value="NZ_FZQB01000053.1"/>
</dbReference>
<protein>
    <submittedName>
        <fullName evidence="1">TniB protein</fullName>
    </submittedName>
</protein>
<dbReference type="Proteomes" id="UP000198307">
    <property type="component" value="Unassembled WGS sequence"/>
</dbReference>
<dbReference type="SUPFAM" id="SSF52540">
    <property type="entry name" value="P-loop containing nucleoside triphosphate hydrolases"/>
    <property type="match status" value="1"/>
</dbReference>
<dbReference type="EMBL" id="FZQB01000053">
    <property type="protein sequence ID" value="SNT76959.1"/>
    <property type="molecule type" value="Genomic_DNA"/>
</dbReference>
<sequence>IGASGSGKSTAIDRLLTKTSGLILPQEGQDHCDVVSLMVPSPATLKSVGRSILEALGRPLRRERTTDAIWELVRGFLKERKVLFLHLDEAQDIARHQTPKEMQSVINTLKSLMQSRSWPVGLILSGMPGLKDLLNYDPQLARRVFPLELPRLSPLGDIGEVRAVVGFYSAEVGIPWEPEATAADVAARLIHAADREFGLLIEMTIDGLEEALHSGASSLSVEHFAAAFSRRSGCIAGLNPFIADEYERIDVRKLLGREGEE</sequence>